<dbReference type="RefSeq" id="WP_139572177.1">
    <property type="nucleotide sequence ID" value="NZ_VDMA02000001.1"/>
</dbReference>
<dbReference type="InterPro" id="IPR002048">
    <property type="entry name" value="EF_hand_dom"/>
</dbReference>
<keyword evidence="3" id="KW-1185">Reference proteome</keyword>
<evidence type="ECO:0000313" key="3">
    <source>
        <dbReference type="Proteomes" id="UP000313066"/>
    </source>
</evidence>
<protein>
    <submittedName>
        <fullName evidence="2">DUF2236 domain-containing protein</fullName>
    </submittedName>
</protein>
<dbReference type="InterPro" id="IPR011992">
    <property type="entry name" value="EF-hand-dom_pair"/>
</dbReference>
<dbReference type="GO" id="GO:0016491">
    <property type="term" value="F:oxidoreductase activity"/>
    <property type="evidence" value="ECO:0007669"/>
    <property type="project" value="InterPro"/>
</dbReference>
<comment type="caution">
    <text evidence="2">The sequence shown here is derived from an EMBL/GenBank/DDBJ whole genome shotgun (WGS) entry which is preliminary data.</text>
</comment>
<dbReference type="PANTHER" id="PTHR36151:SF3">
    <property type="entry name" value="ER-BOUND OXYGENASE MPAB_MPAB'_RUBBER OXYGENASE CATALYTIC DOMAIN-CONTAINING PROTEIN"/>
    <property type="match status" value="1"/>
</dbReference>
<dbReference type="AlphaFoldDB" id="A0A5N6C4W5"/>
<accession>A0A5N6C4W5</accession>
<evidence type="ECO:0000313" key="2">
    <source>
        <dbReference type="EMBL" id="KAB8187729.1"/>
    </source>
</evidence>
<feature type="domain" description="EF-hand" evidence="1">
    <location>
        <begin position="386"/>
        <end position="411"/>
    </location>
</feature>
<reference evidence="2 3" key="1">
    <citation type="submission" date="2019-10" db="EMBL/GenBank/DDBJ databases">
        <title>Nonomuraea sp. nov., isolated from Phyllanthus amarus.</title>
        <authorList>
            <person name="Klykleung N."/>
            <person name="Tanasupawat S."/>
        </authorList>
    </citation>
    <scope>NUCLEOTIDE SEQUENCE [LARGE SCALE GENOMIC DNA]</scope>
    <source>
        <strain evidence="2 3">CR1-09</strain>
    </source>
</reference>
<dbReference type="PROSITE" id="PS50222">
    <property type="entry name" value="EF_HAND_2"/>
    <property type="match status" value="2"/>
</dbReference>
<dbReference type="InterPro" id="IPR018247">
    <property type="entry name" value="EF_Hand_1_Ca_BS"/>
</dbReference>
<organism evidence="2 3">
    <name type="scientific">Microbispora catharanthi</name>
    <dbReference type="NCBI Taxonomy" id="1712871"/>
    <lineage>
        <taxon>Bacteria</taxon>
        <taxon>Bacillati</taxon>
        <taxon>Actinomycetota</taxon>
        <taxon>Actinomycetes</taxon>
        <taxon>Streptosporangiales</taxon>
        <taxon>Streptosporangiaceae</taxon>
        <taxon>Microbispora</taxon>
    </lineage>
</organism>
<name>A0A5N6C4W5_9ACTN</name>
<dbReference type="EMBL" id="VDMA02000001">
    <property type="protein sequence ID" value="KAB8187729.1"/>
    <property type="molecule type" value="Genomic_DNA"/>
</dbReference>
<feature type="domain" description="EF-hand" evidence="1">
    <location>
        <begin position="412"/>
        <end position="447"/>
    </location>
</feature>
<dbReference type="SUPFAM" id="SSF47473">
    <property type="entry name" value="EF-hand"/>
    <property type="match status" value="1"/>
</dbReference>
<dbReference type="PANTHER" id="PTHR36151">
    <property type="entry name" value="BLR2777 PROTEIN"/>
    <property type="match status" value="1"/>
</dbReference>
<dbReference type="GO" id="GO:0005509">
    <property type="term" value="F:calcium ion binding"/>
    <property type="evidence" value="ECO:0007669"/>
    <property type="project" value="InterPro"/>
</dbReference>
<dbReference type="Proteomes" id="UP000313066">
    <property type="component" value="Unassembled WGS sequence"/>
</dbReference>
<gene>
    <name evidence="2" type="ORF">FH610_000715</name>
</gene>
<dbReference type="Pfam" id="PF09995">
    <property type="entry name" value="MPAB_Lcp_cat"/>
    <property type="match status" value="1"/>
</dbReference>
<proteinExistence type="predicted"/>
<evidence type="ECO:0000259" key="1">
    <source>
        <dbReference type="PROSITE" id="PS50222"/>
    </source>
</evidence>
<dbReference type="Gene3D" id="1.10.238.10">
    <property type="entry name" value="EF-hand"/>
    <property type="match status" value="1"/>
</dbReference>
<dbReference type="InterPro" id="IPR018713">
    <property type="entry name" value="MPAB/Lcp_cat_dom"/>
</dbReference>
<sequence>MSDATTAGTDADPLGPGSMLYRLTRQTRWGLVATRAIVLEAAHPQIGAALITNSTFVAHPWRRLRNTVLSAQRMVDPDIRVRQREAARLNRLHARITGTDAEGRPFNAADSEARAWVVATLFESAVTMCRLSGESLDGPAMDRLYAEFQSFLALMDPYGGKLPPTLREFWRYYASVVEERLENTEAVHVILDRLFAQVPAPPLLRDQPAVWAAGRALAGPAATAIVVASLPESLRARLGLAELPGTRTLMHAAYLSTRLATRLLPEAWTRLDTVMTMLDPAYAPQRNGDAPAGPPVLEGLRRGVSKAGALLRLLTPDPETATAGDSTVRSASRFFSEVLDQTGDGHLDWPDLAAMAREIATRLDLDTHDEDRLFAAFADWWRELQKELDTDGDGRITGHEYAAATAAMAGSALIRIAEVLFDVTDTDDDQVIDAAEHRALFRTAFDHDPGGDAGERLTRGEFVRRFLGFMAGRRHSGVYDQMFAQS</sequence>
<dbReference type="PROSITE" id="PS00018">
    <property type="entry name" value="EF_HAND_1"/>
    <property type="match status" value="1"/>
</dbReference>